<keyword evidence="3" id="KW-1185">Reference proteome</keyword>
<dbReference type="AlphaFoldDB" id="A0A4S4L5A5"/>
<feature type="region of interest" description="Disordered" evidence="1">
    <location>
        <begin position="438"/>
        <end position="473"/>
    </location>
</feature>
<evidence type="ECO:0000313" key="3">
    <source>
        <dbReference type="Proteomes" id="UP000308199"/>
    </source>
</evidence>
<evidence type="ECO:0000256" key="1">
    <source>
        <dbReference type="SAM" id="MobiDB-lite"/>
    </source>
</evidence>
<sequence>MIIKRHLSYKSSIACTRLKPGTLRGVVIPRHPLTSVYVARVDYYLPARETVQSISAIENNLSGNTVYSTEVDSHLPGRLTDLVSQTAPMVTLPFIPSILSEFTAYADAIQSEQPRDTRHPSTCIPEPVLASMGSDALCVSSILPLPGSLTWESAIPSLSLLKKLDVLHPESNGLRVSKAFEENQKTAAKVEGAFMTAFFTSGEVSTIDSQGDGADVVCDDDGLIESYTADQDAIEQICTTQMVPPSATFWSVQIDSFSTLGSLLAARLAEFPSVPTFLPIGTCHEHGALFSAYRSQSSISSTVSRSLSAPASLNILEIRVEDSLPQRRANELLALGWSNITDPGELWDEEDDILFSVFMRPKLIDHSKPTRYTWTAGVSYSHKDSTGELWDDDDDRRFSFHSAKFDALAAFASLSLISIRMDNDRIVGMSSLISTTSASLEGQTDRDASDGVRQSQDPNESEHTLPASFNSDFGEEPSYFDCNIASTDEPEADSIYCDKEFTPRSWSASPSSLQLFAFEDLVAKRTSVRSSGSTWSSLMSLASVLDTRIHIVDPVHDPEDPSTKAFGVVDMELEPDHSYSSQIVSTYLPLSREVCTV</sequence>
<gene>
    <name evidence="2" type="ORF">EW145_g4002</name>
</gene>
<evidence type="ECO:0000313" key="2">
    <source>
        <dbReference type="EMBL" id="THH06554.1"/>
    </source>
</evidence>
<reference evidence="2 3" key="1">
    <citation type="submission" date="2019-02" db="EMBL/GenBank/DDBJ databases">
        <title>Genome sequencing of the rare red list fungi Phellinidium pouzarii.</title>
        <authorList>
            <person name="Buettner E."/>
            <person name="Kellner H."/>
        </authorList>
    </citation>
    <scope>NUCLEOTIDE SEQUENCE [LARGE SCALE GENOMIC DNA]</scope>
    <source>
        <strain evidence="2 3">DSM 108285</strain>
    </source>
</reference>
<dbReference type="OrthoDB" id="3267576at2759"/>
<accession>A0A4S4L5A5</accession>
<proteinExistence type="predicted"/>
<comment type="caution">
    <text evidence="2">The sequence shown here is derived from an EMBL/GenBank/DDBJ whole genome shotgun (WGS) entry which is preliminary data.</text>
</comment>
<dbReference type="EMBL" id="SGPK01000189">
    <property type="protein sequence ID" value="THH06554.1"/>
    <property type="molecule type" value="Genomic_DNA"/>
</dbReference>
<protein>
    <submittedName>
        <fullName evidence="2">Uncharacterized protein</fullName>
    </submittedName>
</protein>
<name>A0A4S4L5A5_9AGAM</name>
<dbReference type="Proteomes" id="UP000308199">
    <property type="component" value="Unassembled WGS sequence"/>
</dbReference>
<organism evidence="2 3">
    <name type="scientific">Phellinidium pouzarii</name>
    <dbReference type="NCBI Taxonomy" id="167371"/>
    <lineage>
        <taxon>Eukaryota</taxon>
        <taxon>Fungi</taxon>
        <taxon>Dikarya</taxon>
        <taxon>Basidiomycota</taxon>
        <taxon>Agaricomycotina</taxon>
        <taxon>Agaricomycetes</taxon>
        <taxon>Hymenochaetales</taxon>
        <taxon>Hymenochaetaceae</taxon>
        <taxon>Phellinidium</taxon>
    </lineage>
</organism>